<dbReference type="GO" id="GO:0005524">
    <property type="term" value="F:ATP binding"/>
    <property type="evidence" value="ECO:0007669"/>
    <property type="project" value="UniProtKB-KW"/>
</dbReference>
<dbReference type="InterPro" id="IPR036683">
    <property type="entry name" value="CO_DH_flav_C_dom_sf"/>
</dbReference>
<evidence type="ECO:0000256" key="2">
    <source>
        <dbReference type="ARBA" id="ARBA00001974"/>
    </source>
</evidence>
<accession>A0AAF5DMS2</accession>
<keyword evidence="6" id="KW-0001">2Fe-2S</keyword>
<dbReference type="InterPro" id="IPR037165">
    <property type="entry name" value="AldOxase/xan_DH_Mopterin-bd_sf"/>
</dbReference>
<comment type="similarity">
    <text evidence="3">Belongs to the xanthine dehydrogenase family.</text>
</comment>
<evidence type="ECO:0000256" key="8">
    <source>
        <dbReference type="ARBA" id="ARBA00022741"/>
    </source>
</evidence>
<dbReference type="GO" id="GO:0003676">
    <property type="term" value="F:nucleic acid binding"/>
    <property type="evidence" value="ECO:0007669"/>
    <property type="project" value="InterPro"/>
</dbReference>
<dbReference type="InterPro" id="IPR014001">
    <property type="entry name" value="Helicase_ATP-bd"/>
</dbReference>
<organism evidence="18 19">
    <name type="scientific">Strongyloides stercoralis</name>
    <name type="common">Threadworm</name>
    <dbReference type="NCBI Taxonomy" id="6248"/>
    <lineage>
        <taxon>Eukaryota</taxon>
        <taxon>Metazoa</taxon>
        <taxon>Ecdysozoa</taxon>
        <taxon>Nematoda</taxon>
        <taxon>Chromadorea</taxon>
        <taxon>Rhabditida</taxon>
        <taxon>Tylenchina</taxon>
        <taxon>Panagrolaimomorpha</taxon>
        <taxon>Strongyloidoidea</taxon>
        <taxon>Strongyloididae</taxon>
        <taxon>Strongyloides</taxon>
    </lineage>
</organism>
<evidence type="ECO:0000256" key="10">
    <source>
        <dbReference type="ARBA" id="ARBA00022840"/>
    </source>
</evidence>
<dbReference type="InterPro" id="IPR000674">
    <property type="entry name" value="Ald_Oxase/Xan_DH_a/b"/>
</dbReference>
<dbReference type="PROSITE" id="PS51194">
    <property type="entry name" value="HELICASE_CTER"/>
    <property type="match status" value="1"/>
</dbReference>
<dbReference type="FunFam" id="3.30.365.10:FF:000004">
    <property type="entry name" value="Xanthine dehydrogenase oxidase"/>
    <property type="match status" value="1"/>
</dbReference>
<dbReference type="FunFam" id="3.30.365.10:FF:000001">
    <property type="entry name" value="Xanthine dehydrogenase oxidase"/>
    <property type="match status" value="1"/>
</dbReference>
<keyword evidence="11" id="KW-0560">Oxidoreductase</keyword>
<dbReference type="SUPFAM" id="SSF54292">
    <property type="entry name" value="2Fe-2S ferredoxin-like"/>
    <property type="match status" value="1"/>
</dbReference>
<dbReference type="PANTHER" id="PTHR45444:SF3">
    <property type="entry name" value="XANTHINE DEHYDROGENASE"/>
    <property type="match status" value="1"/>
</dbReference>
<dbReference type="SUPFAM" id="SSF55447">
    <property type="entry name" value="CO dehydrogenase flavoprotein C-terminal domain-like"/>
    <property type="match status" value="1"/>
</dbReference>
<dbReference type="InterPro" id="IPR016169">
    <property type="entry name" value="FAD-bd_PCMH_sub2"/>
</dbReference>
<dbReference type="InterPro" id="IPR001650">
    <property type="entry name" value="Helicase_C-like"/>
</dbReference>
<evidence type="ECO:0000259" key="17">
    <source>
        <dbReference type="PROSITE" id="PS51387"/>
    </source>
</evidence>
<dbReference type="InterPro" id="IPR008274">
    <property type="entry name" value="AldOxase/xan_DH_MoCoBD1"/>
</dbReference>
<dbReference type="Gene3D" id="3.90.1170.50">
    <property type="entry name" value="Aldehyde oxidase/xanthine dehydrogenase, a/b hammerhead"/>
    <property type="match status" value="1"/>
</dbReference>
<dbReference type="SUPFAM" id="SSF56003">
    <property type="entry name" value="Molybdenum cofactor-binding domain"/>
    <property type="match status" value="1"/>
</dbReference>
<dbReference type="Pfam" id="PF00941">
    <property type="entry name" value="FAD_binding_5"/>
    <property type="match status" value="1"/>
</dbReference>
<keyword evidence="13" id="KW-0411">Iron-sulfur</keyword>
<evidence type="ECO:0000256" key="7">
    <source>
        <dbReference type="ARBA" id="ARBA00022723"/>
    </source>
</evidence>
<dbReference type="Pfam" id="PF00270">
    <property type="entry name" value="DEAD"/>
    <property type="match status" value="1"/>
</dbReference>
<dbReference type="Gene3D" id="1.10.3380.30">
    <property type="match status" value="1"/>
</dbReference>
<dbReference type="InterPro" id="IPR002888">
    <property type="entry name" value="2Fe-2S-bd"/>
</dbReference>
<reference evidence="19" key="1">
    <citation type="submission" date="2024-02" db="UniProtKB">
        <authorList>
            <consortium name="WormBaseParasite"/>
        </authorList>
    </citation>
    <scope>IDENTIFICATION</scope>
</reference>
<dbReference type="InterPro" id="IPR012675">
    <property type="entry name" value="Beta-grasp_dom_sf"/>
</dbReference>
<dbReference type="GO" id="GO:0051537">
    <property type="term" value="F:2 iron, 2 sulfur cluster binding"/>
    <property type="evidence" value="ECO:0007669"/>
    <property type="project" value="UniProtKB-KW"/>
</dbReference>
<dbReference type="Pfam" id="PF02738">
    <property type="entry name" value="MoCoBD_1"/>
    <property type="match status" value="1"/>
</dbReference>
<dbReference type="InterPro" id="IPR036856">
    <property type="entry name" value="Ald_Oxase/Xan_DH_a/b_sf"/>
</dbReference>
<keyword evidence="7" id="KW-0479">Metal-binding</keyword>
<dbReference type="Pfam" id="PF01799">
    <property type="entry name" value="Fer2_2"/>
    <property type="match status" value="1"/>
</dbReference>
<dbReference type="GO" id="GO:0005506">
    <property type="term" value="F:iron ion binding"/>
    <property type="evidence" value="ECO:0007669"/>
    <property type="project" value="InterPro"/>
</dbReference>
<dbReference type="Gene3D" id="3.30.365.10">
    <property type="entry name" value="Aldehyde oxidase/xanthine dehydrogenase, molybdopterin binding domain"/>
    <property type="match status" value="4"/>
</dbReference>
<feature type="domain" description="FAD-binding PCMH-type" evidence="17">
    <location>
        <begin position="810"/>
        <end position="1043"/>
    </location>
</feature>
<dbReference type="GO" id="GO:0071949">
    <property type="term" value="F:FAD binding"/>
    <property type="evidence" value="ECO:0007669"/>
    <property type="project" value="InterPro"/>
</dbReference>
<dbReference type="InterPro" id="IPR016166">
    <property type="entry name" value="FAD-bd_PCMH"/>
</dbReference>
<dbReference type="SUPFAM" id="SSF47741">
    <property type="entry name" value="CO dehydrogenase ISP C-domain like"/>
    <property type="match status" value="1"/>
</dbReference>
<dbReference type="SMART" id="SM01092">
    <property type="entry name" value="CO_deh_flav_C"/>
    <property type="match status" value="1"/>
</dbReference>
<comment type="cofactor">
    <cofactor evidence="1">
        <name>Mo-molybdopterin</name>
        <dbReference type="ChEBI" id="CHEBI:71302"/>
    </cofactor>
</comment>
<dbReference type="PROSITE" id="PS51387">
    <property type="entry name" value="FAD_PCMH"/>
    <property type="match status" value="1"/>
</dbReference>
<dbReference type="InterPro" id="IPR001041">
    <property type="entry name" value="2Fe-2S_ferredoxin-type"/>
</dbReference>
<dbReference type="AlphaFoldDB" id="A0AAF5DMS2"/>
<dbReference type="PANTHER" id="PTHR45444">
    <property type="entry name" value="XANTHINE DEHYDROGENASE"/>
    <property type="match status" value="1"/>
</dbReference>
<dbReference type="InterPro" id="IPR005107">
    <property type="entry name" value="CO_DH_flav_C"/>
</dbReference>
<dbReference type="Gene3D" id="3.30.465.10">
    <property type="match status" value="1"/>
</dbReference>
<feature type="domain" description="Helicase ATP-binding" evidence="15">
    <location>
        <begin position="50"/>
        <end position="207"/>
    </location>
</feature>
<name>A0AAF5DMS2_STRER</name>
<evidence type="ECO:0000256" key="13">
    <source>
        <dbReference type="ARBA" id="ARBA00023014"/>
    </source>
</evidence>
<dbReference type="Gene3D" id="1.10.150.120">
    <property type="entry name" value="[2Fe-2S]-binding domain"/>
    <property type="match status" value="1"/>
</dbReference>
<evidence type="ECO:0000256" key="5">
    <source>
        <dbReference type="ARBA" id="ARBA00022630"/>
    </source>
</evidence>
<dbReference type="Proteomes" id="UP000035681">
    <property type="component" value="Unplaced"/>
</dbReference>
<dbReference type="Pfam" id="PF00111">
    <property type="entry name" value="Fer2"/>
    <property type="match status" value="1"/>
</dbReference>
<evidence type="ECO:0000256" key="6">
    <source>
        <dbReference type="ARBA" id="ARBA00022714"/>
    </source>
</evidence>
<dbReference type="GO" id="GO:0016491">
    <property type="term" value="F:oxidoreductase activity"/>
    <property type="evidence" value="ECO:0007669"/>
    <property type="project" value="UniProtKB-KW"/>
</dbReference>
<dbReference type="SMART" id="SM00490">
    <property type="entry name" value="HELICc"/>
    <property type="match status" value="1"/>
</dbReference>
<dbReference type="InterPro" id="IPR046867">
    <property type="entry name" value="AldOxase/xan_DH_MoCoBD2"/>
</dbReference>
<evidence type="ECO:0000313" key="19">
    <source>
        <dbReference type="WBParaSite" id="TCONS_00014937.p1"/>
    </source>
</evidence>
<dbReference type="Gene3D" id="3.40.50.300">
    <property type="entry name" value="P-loop containing nucleotide triphosphate hydrolases"/>
    <property type="match status" value="2"/>
</dbReference>
<evidence type="ECO:0000256" key="1">
    <source>
        <dbReference type="ARBA" id="ARBA00001924"/>
    </source>
</evidence>
<dbReference type="SMART" id="SM00487">
    <property type="entry name" value="DEXDc"/>
    <property type="match status" value="1"/>
</dbReference>
<dbReference type="InterPro" id="IPR006058">
    <property type="entry name" value="2Fe2S_fd_BS"/>
</dbReference>
<evidence type="ECO:0000259" key="16">
    <source>
        <dbReference type="PROSITE" id="PS51194"/>
    </source>
</evidence>
<dbReference type="InterPro" id="IPR036318">
    <property type="entry name" value="FAD-bd_PCMH-like_sf"/>
</dbReference>
<dbReference type="WBParaSite" id="TCONS_00014937.p1">
    <property type="protein sequence ID" value="TCONS_00014937.p1"/>
    <property type="gene ID" value="XLOC_010146"/>
</dbReference>
<keyword evidence="9" id="KW-0274">FAD</keyword>
<comment type="cofactor">
    <cofactor evidence="14">
        <name>[2Fe-2S] cluster</name>
        <dbReference type="ChEBI" id="CHEBI:190135"/>
    </cofactor>
</comment>
<dbReference type="Pfam" id="PF20256">
    <property type="entry name" value="MoCoBD_2"/>
    <property type="match status" value="1"/>
</dbReference>
<keyword evidence="4" id="KW-0500">Molybdenum</keyword>
<evidence type="ECO:0000256" key="12">
    <source>
        <dbReference type="ARBA" id="ARBA00023004"/>
    </source>
</evidence>
<feature type="domain" description="Helicase C-terminal" evidence="16">
    <location>
        <begin position="216"/>
        <end position="385"/>
    </location>
</feature>
<protein>
    <submittedName>
        <fullName evidence="19">Helicase ATP-binding domain-containing protein</fullName>
    </submittedName>
</protein>
<dbReference type="InterPro" id="IPR027417">
    <property type="entry name" value="P-loop_NTPase"/>
</dbReference>
<dbReference type="CDD" id="cd00207">
    <property type="entry name" value="fer2"/>
    <property type="match status" value="1"/>
</dbReference>
<dbReference type="Pfam" id="PF03450">
    <property type="entry name" value="CO_deh_flav_C"/>
    <property type="match status" value="1"/>
</dbReference>
<dbReference type="SMART" id="SM01008">
    <property type="entry name" value="Ald_Xan_dh_C"/>
    <property type="match status" value="1"/>
</dbReference>
<dbReference type="InterPro" id="IPR011545">
    <property type="entry name" value="DEAD/DEAH_box_helicase_dom"/>
</dbReference>
<dbReference type="Gene3D" id="3.30.43.10">
    <property type="entry name" value="Uridine Diphospho-n-acetylenolpyruvylglucosamine Reductase, domain 2"/>
    <property type="match status" value="1"/>
</dbReference>
<evidence type="ECO:0000313" key="18">
    <source>
        <dbReference type="Proteomes" id="UP000035681"/>
    </source>
</evidence>
<evidence type="ECO:0000256" key="14">
    <source>
        <dbReference type="ARBA" id="ARBA00034078"/>
    </source>
</evidence>
<evidence type="ECO:0000256" key="11">
    <source>
        <dbReference type="ARBA" id="ARBA00023002"/>
    </source>
</evidence>
<dbReference type="SUPFAM" id="SSF54665">
    <property type="entry name" value="CO dehydrogenase molybdoprotein N-domain-like"/>
    <property type="match status" value="1"/>
</dbReference>
<comment type="cofactor">
    <cofactor evidence="2">
        <name>FAD</name>
        <dbReference type="ChEBI" id="CHEBI:57692"/>
    </cofactor>
</comment>
<keyword evidence="18" id="KW-1185">Reference proteome</keyword>
<dbReference type="PROSITE" id="PS51192">
    <property type="entry name" value="HELICASE_ATP_BIND_1"/>
    <property type="match status" value="1"/>
</dbReference>
<dbReference type="InterPro" id="IPR002346">
    <property type="entry name" value="Mopterin_DH_FAD-bd"/>
</dbReference>
<evidence type="ECO:0000256" key="4">
    <source>
        <dbReference type="ARBA" id="ARBA00022505"/>
    </source>
</evidence>
<sequence length="1886" mass="213140">MICIKTISSADNHHHMLFSKSDIDYGNYFKGSPKYKIESFEIDEFQKISHLCLDRNENVILAAHTGSGKTVAATYSIRLALENKTRVFYTGPIKSLVYQKYKEFQKKFPNKVGIITGDCVIRPNKPIIVMTTEVLANITLNNFKKLRDVSHIIFDELQFMGNPKRGKNWEKAIINSPKDINFLFLTTIAENLKTIALWICDLKMAPCHLIKTKKSLIEREYLLYPCIENNFNLLKENDKKQYKIIIEEMNKYKVLLLNGIALHHSGMVLALRNFIENSIISKHLKVIFTTETLAYGFNSPVAAVVFIGLSKFDELGKRFYNFDEFISMSGRAGRRGICDKGTIILMVNKILEIEAINNVFHKRSYPINSQLQIDYQLVIEMCTIKKDEFIKEFLVKTFKNFQNNTLERDIDLYDKRISVLQKLNYITVDRKLTSKGSIFASISYNPGAIIITELITSFDVFGKCYGLSAGILSLFVCPHCSDKTNAVNNNILDDFEKIITKIRNIEKEVKISKRKLLKINYCSGMFKRIELKMNNKPKKNEKPIVKINSNFDNDDDIAIFFYVVENVLKLAKRIVDHLGEGMKDHFEHMIKILHEIDRGNEKIHNSQHIQLTGTKIGCNEGKCGSCTVMVSEHHPLTNEIKHYSVNACTTFICSLFGKAVTTVEGITDIGKQRLHILQERLYQAHGSQCGFCTPGFVIAMYTLLRNNPNPKIEEIDEAIQGNLCRCTGYRPILETFYSFSNNYSNSTSGSCLLGENCCKNSNKVKEKIVGRKELCSLLDFNNSPSYNSLQEPIFPPELITKEYYKKSFLMKSNNSFWFQPTTIKELTSIIEKFPKSKIVCGCIDTVIKKRFQFVDFPVITNIKQITELMNTYVDEKNKSFYIGSNLTLTQVNETLKKWINKMAPEKTKIIKAVSGMIYNIAGKHTRNSASIGGNIAIGSPSSDLNIIWMAAETKVEILVENQIKTVTIDNQFFEKYKELFIQNEKLHFHAYKVSQRKYNDYALLNCAFSMKIKNFTIEHVNICFGGITSNIVMTSKTMSISKKKEFNDDYLNTASKCLVKELNPFINDTSKSKIFKLTLALSLFNKFYMEVKNSLKGNSNYVYQEEVRNFNPSQIYFTPPDDQKISDSVGVTIPHMSGKKHTTGEAKYVGDILPSNCLHMALVLSPVSCGKINLIDPTEALKDEGVIDYIDKNDLPPNTRIGLGEEIVFAEDEVYSHGQVIGAIIAKSHDIARKAASKVKIDITTKKPIITIEDAIKYDSFHKSDNLIFHSSYLENGEVINFDYDCNDYLVVDGSISVGSQEHMYLETNQVIVIPGEDDELDIISSTQGPSNIQKDVSSALKIPSNKISVTVKRIGGGFGGKEAPSYLLAVIASVAAKKLNKPIKIVLERCDDMIMSGNRHPMKFTYKAAISKDKKLKSMEVKCFVNGGCYSEFSNVLTIRTILTTSSTYNWSNTDISGYICKTNITNNGAFRGFGAPQGMFCGEIILEHLATTHKIDVNELREINLYREGDKTNYGMKLEQCNSLRCWKECLEMSDYNKRLQSIKKFNKLNMFIKRGIYIVPTMFPVGFGLKTISQAASLINIYVDGSVLVSHGGLEMGQGLHTKIIQIVSRCLEIPIDKITIRETRTDNVPNTTPTVASLGIDLNGVAVKNACEKIMKLLEPIKNNNKDGKWEDWIKKAYESRIPLSATGYSIMETEDIDFSNKNIANAYSYCVYGAACSEIELDCLTGAHKVLRSDIVMDIGDSINPAIDIGQIEGAFVQGYGYFTMEEVKFNENGIRMSKNCSTYRIPTSNDIPKEFNIKLLKGSSNKKGIFSSKAVGEPPLFLGSSVYFAIKEAIKSYRNDNELFDFFSMDAPATCENIRSLCIDSITEIVKSSFNDNEHS</sequence>
<keyword evidence="12" id="KW-0408">Iron</keyword>
<dbReference type="Pfam" id="PF01315">
    <property type="entry name" value="Ald_Xan_dh_C"/>
    <property type="match status" value="1"/>
</dbReference>
<evidence type="ECO:0000259" key="15">
    <source>
        <dbReference type="PROSITE" id="PS51192"/>
    </source>
</evidence>
<keyword evidence="5" id="KW-0285">Flavoprotein</keyword>
<dbReference type="SUPFAM" id="SSF52540">
    <property type="entry name" value="P-loop containing nucleoside triphosphate hydrolases"/>
    <property type="match status" value="1"/>
</dbReference>
<dbReference type="InterPro" id="IPR036884">
    <property type="entry name" value="2Fe-2S-bd_dom_sf"/>
</dbReference>
<keyword evidence="8" id="KW-0547">Nucleotide-binding</keyword>
<evidence type="ECO:0000256" key="9">
    <source>
        <dbReference type="ARBA" id="ARBA00022827"/>
    </source>
</evidence>
<dbReference type="InterPro" id="IPR016167">
    <property type="entry name" value="FAD-bd_PCMH_sub1"/>
</dbReference>
<dbReference type="Gene3D" id="3.10.20.30">
    <property type="match status" value="1"/>
</dbReference>
<dbReference type="FunFam" id="3.30.465.10:FF:000004">
    <property type="entry name" value="Xanthine dehydrogenase/oxidase"/>
    <property type="match status" value="1"/>
</dbReference>
<dbReference type="Gene3D" id="3.30.390.50">
    <property type="entry name" value="CO dehydrogenase flavoprotein, C-terminal domain"/>
    <property type="match status" value="1"/>
</dbReference>
<dbReference type="SUPFAM" id="SSF56176">
    <property type="entry name" value="FAD-binding/transporter-associated domain-like"/>
    <property type="match status" value="1"/>
</dbReference>
<evidence type="ECO:0000256" key="3">
    <source>
        <dbReference type="ARBA" id="ARBA00006849"/>
    </source>
</evidence>
<dbReference type="PROSITE" id="PS00197">
    <property type="entry name" value="2FE2S_FER_1"/>
    <property type="match status" value="1"/>
</dbReference>
<dbReference type="InterPro" id="IPR036010">
    <property type="entry name" value="2Fe-2S_ferredoxin-like_sf"/>
</dbReference>
<dbReference type="InterPro" id="IPR016208">
    <property type="entry name" value="Ald_Oxase/xanthine_DH-like"/>
</dbReference>
<keyword evidence="10" id="KW-0067">ATP-binding</keyword>
<proteinExistence type="inferred from homology"/>